<keyword evidence="1" id="KW-0472">Membrane</keyword>
<feature type="transmembrane region" description="Helical" evidence="1">
    <location>
        <begin position="42"/>
        <end position="63"/>
    </location>
</feature>
<evidence type="ECO:0000256" key="1">
    <source>
        <dbReference type="SAM" id="Phobius"/>
    </source>
</evidence>
<organism evidence="2 3">
    <name type="scientific">Sporothrix epigloea</name>
    <dbReference type="NCBI Taxonomy" id="1892477"/>
    <lineage>
        <taxon>Eukaryota</taxon>
        <taxon>Fungi</taxon>
        <taxon>Dikarya</taxon>
        <taxon>Ascomycota</taxon>
        <taxon>Pezizomycotina</taxon>
        <taxon>Sordariomycetes</taxon>
        <taxon>Sordariomycetidae</taxon>
        <taxon>Ophiostomatales</taxon>
        <taxon>Ophiostomataceae</taxon>
        <taxon>Sporothrix</taxon>
    </lineage>
</organism>
<dbReference type="EMBL" id="CAWUOM010000131">
    <property type="protein sequence ID" value="CAK7273359.1"/>
    <property type="molecule type" value="Genomic_DNA"/>
</dbReference>
<sequence length="122" mass="12978">MFVPSVSGVQLTPTSTAAAGPGVVNSMAITTTNNSTFNTLTMFLFFFFLCSTVVLVIASVVFLRRIKKRDANTASKACNKKDGKLAFVMGRDIDEESSMDGPTVELAQVERTLSGSTKAGSK</sequence>
<reference evidence="2 3" key="1">
    <citation type="submission" date="2024-01" db="EMBL/GenBank/DDBJ databases">
        <authorList>
            <person name="Allen C."/>
            <person name="Tagirdzhanova G."/>
        </authorList>
    </citation>
    <scope>NUCLEOTIDE SEQUENCE [LARGE SCALE GENOMIC DNA]</scope>
    <source>
        <strain evidence="2 3">CBS 573.63</strain>
    </source>
</reference>
<keyword evidence="3" id="KW-1185">Reference proteome</keyword>
<comment type="caution">
    <text evidence="2">The sequence shown here is derived from an EMBL/GenBank/DDBJ whole genome shotgun (WGS) entry which is preliminary data.</text>
</comment>
<gene>
    <name evidence="2" type="ORF">SEPCBS57363_005613</name>
</gene>
<name>A0ABP0DZQ9_9PEZI</name>
<keyword evidence="1" id="KW-1133">Transmembrane helix</keyword>
<evidence type="ECO:0000313" key="3">
    <source>
        <dbReference type="Proteomes" id="UP001642501"/>
    </source>
</evidence>
<keyword evidence="1" id="KW-0812">Transmembrane</keyword>
<protein>
    <recommendedName>
        <fullName evidence="4">Transmembrane protein</fullName>
    </recommendedName>
</protein>
<accession>A0ABP0DZQ9</accession>
<evidence type="ECO:0000313" key="2">
    <source>
        <dbReference type="EMBL" id="CAK7273359.1"/>
    </source>
</evidence>
<evidence type="ECO:0008006" key="4">
    <source>
        <dbReference type="Google" id="ProtNLM"/>
    </source>
</evidence>
<dbReference type="Proteomes" id="UP001642501">
    <property type="component" value="Unassembled WGS sequence"/>
</dbReference>
<proteinExistence type="predicted"/>